<protein>
    <submittedName>
        <fullName evidence="7">RNA polymerase sigma-70 factor (ECF subfamily)</fullName>
    </submittedName>
</protein>
<evidence type="ECO:0000256" key="3">
    <source>
        <dbReference type="ARBA" id="ARBA00023082"/>
    </source>
</evidence>
<dbReference type="PANTHER" id="PTHR43133:SF25">
    <property type="entry name" value="RNA POLYMERASE SIGMA FACTOR RFAY-RELATED"/>
    <property type="match status" value="1"/>
</dbReference>
<dbReference type="Gene3D" id="1.10.1740.10">
    <property type="match status" value="1"/>
</dbReference>
<evidence type="ECO:0000259" key="6">
    <source>
        <dbReference type="Pfam" id="PF08281"/>
    </source>
</evidence>
<dbReference type="NCBIfam" id="TIGR02937">
    <property type="entry name" value="sigma70-ECF"/>
    <property type="match status" value="1"/>
</dbReference>
<keyword evidence="3" id="KW-0731">Sigma factor</keyword>
<keyword evidence="4" id="KW-0804">Transcription</keyword>
<evidence type="ECO:0000259" key="5">
    <source>
        <dbReference type="Pfam" id="PF04542"/>
    </source>
</evidence>
<organism evidence="7 8">
    <name type="scientific">Natronocella acetinitrilica</name>
    <dbReference type="NCBI Taxonomy" id="414046"/>
    <lineage>
        <taxon>Bacteria</taxon>
        <taxon>Pseudomonadati</taxon>
        <taxon>Pseudomonadota</taxon>
        <taxon>Gammaproteobacteria</taxon>
        <taxon>Chromatiales</taxon>
        <taxon>Ectothiorhodospiraceae</taxon>
        <taxon>Natronocella</taxon>
    </lineage>
</organism>
<dbReference type="EMBL" id="JALJXV010000007">
    <property type="protein sequence ID" value="MCP1675998.1"/>
    <property type="molecule type" value="Genomic_DNA"/>
</dbReference>
<dbReference type="RefSeq" id="WP_253480442.1">
    <property type="nucleotide sequence ID" value="NZ_JALJXV010000007.1"/>
</dbReference>
<feature type="domain" description="RNA polymerase sigma factor 70 region 4 type 2" evidence="6">
    <location>
        <begin position="119"/>
        <end position="169"/>
    </location>
</feature>
<dbReference type="InterPro" id="IPR039425">
    <property type="entry name" value="RNA_pol_sigma-70-like"/>
</dbReference>
<evidence type="ECO:0000256" key="1">
    <source>
        <dbReference type="ARBA" id="ARBA00010641"/>
    </source>
</evidence>
<proteinExistence type="inferred from homology"/>
<evidence type="ECO:0000256" key="2">
    <source>
        <dbReference type="ARBA" id="ARBA00023015"/>
    </source>
</evidence>
<dbReference type="Proteomes" id="UP001205843">
    <property type="component" value="Unassembled WGS sequence"/>
</dbReference>
<sequence>MSQVVQLWRRLRAGAAFEQCVRPHVPRLYNLAWRLTRSAADAEDLVQEALTRAYTRREQLLTMESPGAWLARVVHNAWVDRWRRQGVLRDAQSLDDDSEDRQPAISDATVLDAVEAAGLMRAVMRLPEHHQLVILLHDAAGYTLEEVAEAVGTPVGTAKSRLHRARQSLRAMFADGTVSSSVALSEDRRHEHEMP</sequence>
<dbReference type="Pfam" id="PF08281">
    <property type="entry name" value="Sigma70_r4_2"/>
    <property type="match status" value="1"/>
</dbReference>
<keyword evidence="8" id="KW-1185">Reference proteome</keyword>
<dbReference type="GO" id="GO:0016987">
    <property type="term" value="F:sigma factor activity"/>
    <property type="evidence" value="ECO:0007669"/>
    <property type="project" value="UniProtKB-KW"/>
</dbReference>
<comment type="caution">
    <text evidence="7">The sequence shown here is derived from an EMBL/GenBank/DDBJ whole genome shotgun (WGS) entry which is preliminary data.</text>
</comment>
<dbReference type="InterPro" id="IPR007627">
    <property type="entry name" value="RNA_pol_sigma70_r2"/>
</dbReference>
<accession>A0AAE3G6G6</accession>
<feature type="domain" description="RNA polymerase sigma-70 region 2" evidence="5">
    <location>
        <begin position="21"/>
        <end position="86"/>
    </location>
</feature>
<dbReference type="SUPFAM" id="SSF88946">
    <property type="entry name" value="Sigma2 domain of RNA polymerase sigma factors"/>
    <property type="match status" value="1"/>
</dbReference>
<gene>
    <name evidence="7" type="ORF">J2T57_003153</name>
</gene>
<dbReference type="SUPFAM" id="SSF88659">
    <property type="entry name" value="Sigma3 and sigma4 domains of RNA polymerase sigma factors"/>
    <property type="match status" value="1"/>
</dbReference>
<dbReference type="GO" id="GO:0003677">
    <property type="term" value="F:DNA binding"/>
    <property type="evidence" value="ECO:0007669"/>
    <property type="project" value="InterPro"/>
</dbReference>
<dbReference type="InterPro" id="IPR013325">
    <property type="entry name" value="RNA_pol_sigma_r2"/>
</dbReference>
<dbReference type="GO" id="GO:0006352">
    <property type="term" value="P:DNA-templated transcription initiation"/>
    <property type="evidence" value="ECO:0007669"/>
    <property type="project" value="InterPro"/>
</dbReference>
<dbReference type="InterPro" id="IPR013249">
    <property type="entry name" value="RNA_pol_sigma70_r4_t2"/>
</dbReference>
<evidence type="ECO:0000313" key="8">
    <source>
        <dbReference type="Proteomes" id="UP001205843"/>
    </source>
</evidence>
<dbReference type="InterPro" id="IPR014284">
    <property type="entry name" value="RNA_pol_sigma-70_dom"/>
</dbReference>
<dbReference type="Gene3D" id="1.10.10.10">
    <property type="entry name" value="Winged helix-like DNA-binding domain superfamily/Winged helix DNA-binding domain"/>
    <property type="match status" value="1"/>
</dbReference>
<dbReference type="PANTHER" id="PTHR43133">
    <property type="entry name" value="RNA POLYMERASE ECF-TYPE SIGMA FACTO"/>
    <property type="match status" value="1"/>
</dbReference>
<dbReference type="CDD" id="cd06171">
    <property type="entry name" value="Sigma70_r4"/>
    <property type="match status" value="1"/>
</dbReference>
<dbReference type="InterPro" id="IPR036388">
    <property type="entry name" value="WH-like_DNA-bd_sf"/>
</dbReference>
<keyword evidence="2" id="KW-0805">Transcription regulation</keyword>
<dbReference type="AlphaFoldDB" id="A0AAE3G6G6"/>
<name>A0AAE3G6G6_9GAMM</name>
<dbReference type="InterPro" id="IPR013324">
    <property type="entry name" value="RNA_pol_sigma_r3/r4-like"/>
</dbReference>
<evidence type="ECO:0000313" key="7">
    <source>
        <dbReference type="EMBL" id="MCP1675998.1"/>
    </source>
</evidence>
<reference evidence="7" key="1">
    <citation type="submission" date="2022-03" db="EMBL/GenBank/DDBJ databases">
        <title>Genomic Encyclopedia of Type Strains, Phase III (KMG-III): the genomes of soil and plant-associated and newly described type strains.</title>
        <authorList>
            <person name="Whitman W."/>
        </authorList>
    </citation>
    <scope>NUCLEOTIDE SEQUENCE</scope>
    <source>
        <strain evidence="7">ANL 6-2</strain>
    </source>
</reference>
<dbReference type="Pfam" id="PF04542">
    <property type="entry name" value="Sigma70_r2"/>
    <property type="match status" value="1"/>
</dbReference>
<evidence type="ECO:0000256" key="4">
    <source>
        <dbReference type="ARBA" id="ARBA00023163"/>
    </source>
</evidence>
<comment type="similarity">
    <text evidence="1">Belongs to the sigma-70 factor family. ECF subfamily.</text>
</comment>